<proteinExistence type="predicted"/>
<dbReference type="EMBL" id="MU003505">
    <property type="protein sequence ID" value="KAF2471237.1"/>
    <property type="molecule type" value="Genomic_DNA"/>
</dbReference>
<dbReference type="Proteomes" id="UP000799755">
    <property type="component" value="Unassembled WGS sequence"/>
</dbReference>
<sequence>MVVSSLNETINGTVFGACHEGAAIEGFCRAGTIDDAPERYTTFYHNTSDTTNSSTDNPGVLSYDFYYSENPTMMVPSAMTLSSLPTSDTAIPIIYPDNTTTTYVSFDECGSMYIGSYTDDRTSPPSHEFLKVYNWYLCTTYYAYTYTTLAWAMGGVGATPQNPTCQKIDVKRVFI</sequence>
<name>A0ACB6QY82_9PLEO</name>
<organism evidence="1 2">
    <name type="scientific">Lindgomyces ingoldianus</name>
    <dbReference type="NCBI Taxonomy" id="673940"/>
    <lineage>
        <taxon>Eukaryota</taxon>
        <taxon>Fungi</taxon>
        <taxon>Dikarya</taxon>
        <taxon>Ascomycota</taxon>
        <taxon>Pezizomycotina</taxon>
        <taxon>Dothideomycetes</taxon>
        <taxon>Pleosporomycetidae</taxon>
        <taxon>Pleosporales</taxon>
        <taxon>Lindgomycetaceae</taxon>
        <taxon>Lindgomyces</taxon>
    </lineage>
</organism>
<accession>A0ACB6QY82</accession>
<reference evidence="1" key="1">
    <citation type="journal article" date="2020" name="Stud. Mycol.">
        <title>101 Dothideomycetes genomes: a test case for predicting lifestyles and emergence of pathogens.</title>
        <authorList>
            <person name="Haridas S."/>
            <person name="Albert R."/>
            <person name="Binder M."/>
            <person name="Bloem J."/>
            <person name="Labutti K."/>
            <person name="Salamov A."/>
            <person name="Andreopoulos B."/>
            <person name="Baker S."/>
            <person name="Barry K."/>
            <person name="Bills G."/>
            <person name="Bluhm B."/>
            <person name="Cannon C."/>
            <person name="Castanera R."/>
            <person name="Culley D."/>
            <person name="Daum C."/>
            <person name="Ezra D."/>
            <person name="Gonzalez J."/>
            <person name="Henrissat B."/>
            <person name="Kuo A."/>
            <person name="Liang C."/>
            <person name="Lipzen A."/>
            <person name="Lutzoni F."/>
            <person name="Magnuson J."/>
            <person name="Mondo S."/>
            <person name="Nolan M."/>
            <person name="Ohm R."/>
            <person name="Pangilinan J."/>
            <person name="Park H.-J."/>
            <person name="Ramirez L."/>
            <person name="Alfaro M."/>
            <person name="Sun H."/>
            <person name="Tritt A."/>
            <person name="Yoshinaga Y."/>
            <person name="Zwiers L.-H."/>
            <person name="Turgeon B."/>
            <person name="Goodwin S."/>
            <person name="Spatafora J."/>
            <person name="Crous P."/>
            <person name="Grigoriev I."/>
        </authorList>
    </citation>
    <scope>NUCLEOTIDE SEQUENCE</scope>
    <source>
        <strain evidence="1">ATCC 200398</strain>
    </source>
</reference>
<gene>
    <name evidence="1" type="ORF">BDR25DRAFT_223139</name>
</gene>
<protein>
    <submittedName>
        <fullName evidence="1">Uncharacterized protein</fullName>
    </submittedName>
</protein>
<evidence type="ECO:0000313" key="2">
    <source>
        <dbReference type="Proteomes" id="UP000799755"/>
    </source>
</evidence>
<keyword evidence="2" id="KW-1185">Reference proteome</keyword>
<comment type="caution">
    <text evidence="1">The sequence shown here is derived from an EMBL/GenBank/DDBJ whole genome shotgun (WGS) entry which is preliminary data.</text>
</comment>
<evidence type="ECO:0000313" key="1">
    <source>
        <dbReference type="EMBL" id="KAF2471237.1"/>
    </source>
</evidence>